<feature type="transmembrane region" description="Helical" evidence="9">
    <location>
        <begin position="436"/>
        <end position="455"/>
    </location>
</feature>
<gene>
    <name evidence="11" type="ORF">NA56DRAFT_648960</name>
</gene>
<dbReference type="InterPro" id="IPR020846">
    <property type="entry name" value="MFS_dom"/>
</dbReference>
<sequence>MGFFPSRGTRRLGSLSLFFALGSFVWGYNIGIIATLYVNNGWTKALHKPNAAQKGLITAIYYLGTWLSYVFLSSLASDRLGRRYAALAGTIVSCIGGAVQCGASGKTAYASMIIGRIISGFGNAVISTSVPLYQSEIAPARRRGGVVVMNHIGMVSGLAVAFWVGYAVSHWPGKTGFNEGWRLSVAIQFIPAVFFCIGLPFVPDTPRWLLEKGRTEEAKKALVYLRGAEDRPEVIQPELQDIKQNIESNNSITEASWSELFTNPDLFARLWRGALLQFMAQMCGATAIKYYLPTVFLALGLSKDLSLMASGIESTLKIGCTIMEMLIIDKLGRKKTLLLGCAVMSLAMIINGALPLAYPNNKNHASDYACIVFIFFFSFGYSVGFGPNAWVYGTEIFPTYIRAKGINIAASAGAIGSIVVGQFFPVGIQNIGSKTYFIFFAINAASMIIMIIWYPETKGKTLEEMDGLFGKLLNENDVEGHGSGGIAGGKRHDDGEEAVEQQAVEVDAGKR</sequence>
<dbReference type="InterPro" id="IPR005828">
    <property type="entry name" value="MFS_sugar_transport-like"/>
</dbReference>
<keyword evidence="6 9" id="KW-0472">Membrane</keyword>
<proteinExistence type="inferred from homology"/>
<dbReference type="EMBL" id="KZ613502">
    <property type="protein sequence ID" value="PMD16935.1"/>
    <property type="molecule type" value="Genomic_DNA"/>
</dbReference>
<dbReference type="InterPro" id="IPR036259">
    <property type="entry name" value="MFS_trans_sf"/>
</dbReference>
<evidence type="ECO:0000256" key="7">
    <source>
        <dbReference type="RuleBase" id="RU003346"/>
    </source>
</evidence>
<keyword evidence="5 9" id="KW-1133">Transmembrane helix</keyword>
<feature type="transmembrane region" description="Helical" evidence="9">
    <location>
        <begin position="51"/>
        <end position="72"/>
    </location>
</feature>
<comment type="similarity">
    <text evidence="2 7">Belongs to the major facilitator superfamily. Sugar transporter (TC 2.A.1.1) family.</text>
</comment>
<protein>
    <submittedName>
        <fullName evidence="11">General substrate transporter</fullName>
    </submittedName>
</protein>
<evidence type="ECO:0000256" key="1">
    <source>
        <dbReference type="ARBA" id="ARBA00004141"/>
    </source>
</evidence>
<dbReference type="PROSITE" id="PS00216">
    <property type="entry name" value="SUGAR_TRANSPORT_1"/>
    <property type="match status" value="1"/>
</dbReference>
<evidence type="ECO:0000259" key="10">
    <source>
        <dbReference type="PROSITE" id="PS50850"/>
    </source>
</evidence>
<dbReference type="GO" id="GO:0016020">
    <property type="term" value="C:membrane"/>
    <property type="evidence" value="ECO:0007669"/>
    <property type="project" value="UniProtKB-SubCell"/>
</dbReference>
<feature type="transmembrane region" description="Helical" evidence="9">
    <location>
        <begin position="12"/>
        <end position="39"/>
    </location>
</feature>
<keyword evidence="4 9" id="KW-0812">Transmembrane</keyword>
<feature type="region of interest" description="Disordered" evidence="8">
    <location>
        <begin position="481"/>
        <end position="511"/>
    </location>
</feature>
<dbReference type="Pfam" id="PF00083">
    <property type="entry name" value="Sugar_tr"/>
    <property type="match status" value="1"/>
</dbReference>
<evidence type="ECO:0000256" key="3">
    <source>
        <dbReference type="ARBA" id="ARBA00022448"/>
    </source>
</evidence>
<dbReference type="InterPro" id="IPR050360">
    <property type="entry name" value="MFS_Sugar_Transporters"/>
</dbReference>
<dbReference type="PANTHER" id="PTHR48022:SF14">
    <property type="entry name" value="MAJOR FACILITATOR SUPERFAMILY (MFS) PROFILE DOMAIN-CONTAINING PROTEIN-RELATED"/>
    <property type="match status" value="1"/>
</dbReference>
<organism evidence="11 12">
    <name type="scientific">Hyaloscypha hepaticicola</name>
    <dbReference type="NCBI Taxonomy" id="2082293"/>
    <lineage>
        <taxon>Eukaryota</taxon>
        <taxon>Fungi</taxon>
        <taxon>Dikarya</taxon>
        <taxon>Ascomycota</taxon>
        <taxon>Pezizomycotina</taxon>
        <taxon>Leotiomycetes</taxon>
        <taxon>Helotiales</taxon>
        <taxon>Hyaloscyphaceae</taxon>
        <taxon>Hyaloscypha</taxon>
    </lineage>
</organism>
<feature type="transmembrane region" description="Helical" evidence="9">
    <location>
        <begin position="337"/>
        <end position="358"/>
    </location>
</feature>
<evidence type="ECO:0000256" key="5">
    <source>
        <dbReference type="ARBA" id="ARBA00022989"/>
    </source>
</evidence>
<feature type="transmembrane region" description="Helical" evidence="9">
    <location>
        <begin position="405"/>
        <end position="424"/>
    </location>
</feature>
<dbReference type="OrthoDB" id="6612291at2759"/>
<feature type="transmembrane region" description="Helical" evidence="9">
    <location>
        <begin position="84"/>
        <end position="103"/>
    </location>
</feature>
<evidence type="ECO:0000313" key="11">
    <source>
        <dbReference type="EMBL" id="PMD16935.1"/>
    </source>
</evidence>
<evidence type="ECO:0000256" key="8">
    <source>
        <dbReference type="SAM" id="MobiDB-lite"/>
    </source>
</evidence>
<keyword evidence="3 7" id="KW-0813">Transport</keyword>
<feature type="transmembrane region" description="Helical" evidence="9">
    <location>
        <begin position="109"/>
        <end position="133"/>
    </location>
</feature>
<reference evidence="11 12" key="1">
    <citation type="submission" date="2016-05" db="EMBL/GenBank/DDBJ databases">
        <title>A degradative enzymes factory behind the ericoid mycorrhizal symbiosis.</title>
        <authorList>
            <consortium name="DOE Joint Genome Institute"/>
            <person name="Martino E."/>
            <person name="Morin E."/>
            <person name="Grelet G."/>
            <person name="Kuo A."/>
            <person name="Kohler A."/>
            <person name="Daghino S."/>
            <person name="Barry K."/>
            <person name="Choi C."/>
            <person name="Cichocki N."/>
            <person name="Clum A."/>
            <person name="Copeland A."/>
            <person name="Hainaut M."/>
            <person name="Haridas S."/>
            <person name="Labutti K."/>
            <person name="Lindquist E."/>
            <person name="Lipzen A."/>
            <person name="Khouja H.-R."/>
            <person name="Murat C."/>
            <person name="Ohm R."/>
            <person name="Olson A."/>
            <person name="Spatafora J."/>
            <person name="Veneault-Fourrey C."/>
            <person name="Henrissat B."/>
            <person name="Grigoriev I."/>
            <person name="Martin F."/>
            <person name="Perotto S."/>
        </authorList>
    </citation>
    <scope>NUCLEOTIDE SEQUENCE [LARGE SCALE GENOMIC DNA]</scope>
    <source>
        <strain evidence="11 12">UAMH 7357</strain>
    </source>
</reference>
<feature type="transmembrane region" description="Helical" evidence="9">
    <location>
        <begin position="145"/>
        <end position="168"/>
    </location>
</feature>
<comment type="subcellular location">
    <subcellularLocation>
        <location evidence="1">Membrane</location>
        <topology evidence="1">Multi-pass membrane protein</topology>
    </subcellularLocation>
</comment>
<dbReference type="PROSITE" id="PS50850">
    <property type="entry name" value="MFS"/>
    <property type="match status" value="1"/>
</dbReference>
<evidence type="ECO:0000256" key="2">
    <source>
        <dbReference type="ARBA" id="ARBA00010992"/>
    </source>
</evidence>
<dbReference type="GO" id="GO:0005351">
    <property type="term" value="F:carbohydrate:proton symporter activity"/>
    <property type="evidence" value="ECO:0007669"/>
    <property type="project" value="TreeGrafter"/>
</dbReference>
<accession>A0A2J6PSD4</accession>
<evidence type="ECO:0000256" key="6">
    <source>
        <dbReference type="ARBA" id="ARBA00023136"/>
    </source>
</evidence>
<dbReference type="Proteomes" id="UP000235672">
    <property type="component" value="Unassembled WGS sequence"/>
</dbReference>
<feature type="domain" description="Major facilitator superfamily (MFS) profile" evidence="10">
    <location>
        <begin position="15"/>
        <end position="458"/>
    </location>
</feature>
<keyword evidence="12" id="KW-1185">Reference proteome</keyword>
<dbReference type="SUPFAM" id="SSF103473">
    <property type="entry name" value="MFS general substrate transporter"/>
    <property type="match status" value="1"/>
</dbReference>
<dbReference type="AlphaFoldDB" id="A0A2J6PSD4"/>
<name>A0A2J6PSD4_9HELO</name>
<dbReference type="PRINTS" id="PR00171">
    <property type="entry name" value="SUGRTRNSPORT"/>
</dbReference>
<dbReference type="FunFam" id="1.20.1250.20:FF:000134">
    <property type="entry name" value="MFS sugar transporter protein"/>
    <property type="match status" value="1"/>
</dbReference>
<dbReference type="NCBIfam" id="TIGR00879">
    <property type="entry name" value="SP"/>
    <property type="match status" value="1"/>
</dbReference>
<evidence type="ECO:0000256" key="4">
    <source>
        <dbReference type="ARBA" id="ARBA00022692"/>
    </source>
</evidence>
<feature type="transmembrane region" description="Helical" evidence="9">
    <location>
        <begin position="370"/>
        <end position="393"/>
    </location>
</feature>
<dbReference type="InterPro" id="IPR003663">
    <property type="entry name" value="Sugar/inositol_transpt"/>
</dbReference>
<evidence type="ECO:0000256" key="9">
    <source>
        <dbReference type="SAM" id="Phobius"/>
    </source>
</evidence>
<dbReference type="PANTHER" id="PTHR48022">
    <property type="entry name" value="PLASTIDIC GLUCOSE TRANSPORTER 4"/>
    <property type="match status" value="1"/>
</dbReference>
<feature type="transmembrane region" description="Helical" evidence="9">
    <location>
        <begin position="180"/>
        <end position="202"/>
    </location>
</feature>
<dbReference type="Gene3D" id="1.20.1250.20">
    <property type="entry name" value="MFS general substrate transporter like domains"/>
    <property type="match status" value="1"/>
</dbReference>
<dbReference type="InterPro" id="IPR005829">
    <property type="entry name" value="Sugar_transporter_CS"/>
</dbReference>
<feature type="compositionally biased region" description="Low complexity" evidence="8">
    <location>
        <begin position="500"/>
        <end position="511"/>
    </location>
</feature>
<evidence type="ECO:0000313" key="12">
    <source>
        <dbReference type="Proteomes" id="UP000235672"/>
    </source>
</evidence>